<dbReference type="EMBL" id="HBUF01567832">
    <property type="protein sequence ID" value="CAG6765296.1"/>
    <property type="molecule type" value="Transcribed_RNA"/>
</dbReference>
<dbReference type="EMBL" id="HBUF01385695">
    <property type="protein sequence ID" value="CAG6732100.1"/>
    <property type="molecule type" value="Transcribed_RNA"/>
</dbReference>
<evidence type="ECO:0000313" key="1">
    <source>
        <dbReference type="EMBL" id="CAG6732097.1"/>
    </source>
</evidence>
<name>A0A8D8YPC4_9HEMI</name>
<accession>A0A8D8YPC4</accession>
<dbReference type="EMBL" id="HBUF01567831">
    <property type="protein sequence ID" value="CAG6765294.1"/>
    <property type="molecule type" value="Transcribed_RNA"/>
</dbReference>
<dbReference type="EMBL" id="HBUF01385694">
    <property type="protein sequence ID" value="CAG6732097.1"/>
    <property type="molecule type" value="Transcribed_RNA"/>
</dbReference>
<proteinExistence type="predicted"/>
<organism evidence="1">
    <name type="scientific">Cacopsylla melanoneura</name>
    <dbReference type="NCBI Taxonomy" id="428564"/>
    <lineage>
        <taxon>Eukaryota</taxon>
        <taxon>Metazoa</taxon>
        <taxon>Ecdysozoa</taxon>
        <taxon>Arthropoda</taxon>
        <taxon>Hexapoda</taxon>
        <taxon>Insecta</taxon>
        <taxon>Pterygota</taxon>
        <taxon>Neoptera</taxon>
        <taxon>Paraneoptera</taxon>
        <taxon>Hemiptera</taxon>
        <taxon>Sternorrhyncha</taxon>
        <taxon>Psylloidea</taxon>
        <taxon>Psyllidae</taxon>
        <taxon>Psyllinae</taxon>
        <taxon>Cacopsylla</taxon>
    </lineage>
</organism>
<protein>
    <submittedName>
        <fullName evidence="1">Uncharacterized protein</fullName>
    </submittedName>
</protein>
<dbReference type="EMBL" id="HBUF01240003">
    <property type="protein sequence ID" value="CAG6676513.1"/>
    <property type="molecule type" value="Transcribed_RNA"/>
</dbReference>
<dbReference type="AlphaFoldDB" id="A0A8D8YPC4"/>
<reference evidence="1" key="1">
    <citation type="submission" date="2021-05" db="EMBL/GenBank/DDBJ databases">
        <authorList>
            <person name="Alioto T."/>
            <person name="Alioto T."/>
            <person name="Gomez Garrido J."/>
        </authorList>
    </citation>
    <scope>NUCLEOTIDE SEQUENCE</scope>
</reference>
<sequence length="153" mass="17607">MVMMKSNTRMRTLTKITEAKLRQTSMLCRLYQKAWLPLLGKPVLRGLLSFLLVEAVTNQETPRVIRLEETTSLTARSVRVQRHLSNMGTVSVTTPRAADSTLISMNLVGWKRKRRQEINRRRRCSTCLLILATLTRRIKRGQPSPLGRYSARN</sequence>